<proteinExistence type="predicted"/>
<dbReference type="InterPro" id="IPR030395">
    <property type="entry name" value="GP_PDE_dom"/>
</dbReference>
<dbReference type="PROSITE" id="PS51704">
    <property type="entry name" value="GP_PDE"/>
    <property type="match status" value="1"/>
</dbReference>
<dbReference type="RefSeq" id="WP_103387813.1">
    <property type="nucleotide sequence ID" value="NZ_BKAV01000008.1"/>
</dbReference>
<dbReference type="GO" id="GO:0006629">
    <property type="term" value="P:lipid metabolic process"/>
    <property type="evidence" value="ECO:0007669"/>
    <property type="project" value="InterPro"/>
</dbReference>
<dbReference type="EC" id="3.1.4.46" evidence="3"/>
<sequence length="245" mass="27593">MGSNECLVIAHRGLAATYPENTLKGIEAALQLNIDFLEIDVHKTKDNELVVIHDDTIDRTSNGSGRIQDYTLAELKKYDFGSWKGEEFAGLTIPTLTEVLDMVVQYNQKLLIEVKKPKQYPGIEDLLISMLTEHKIATEDVVIQSFDKKSMKYIASLTIGHQLGVLLSRKRYWYQKPDFKALAEYATFANPDFKLATAEFVQQAHEHKLLVAPYTVNDLTTKDQLLTAGVDGIISDAPNMLFNIE</sequence>
<dbReference type="InterPro" id="IPR017946">
    <property type="entry name" value="PLC-like_Pdiesterase_TIM-brl"/>
</dbReference>
<keyword evidence="5" id="KW-1185">Reference proteome</keyword>
<reference evidence="2 5" key="2">
    <citation type="submission" date="2019-07" db="EMBL/GenBank/DDBJ databases">
        <title>Whole genome shotgun sequence of Staphylococcus arlettae NBRC 109765.</title>
        <authorList>
            <person name="Hosoyama A."/>
            <person name="Uohara A."/>
            <person name="Ohji S."/>
            <person name="Ichikawa N."/>
        </authorList>
    </citation>
    <scope>NUCLEOTIDE SEQUENCE [LARGE SCALE GENOMIC DNA]</scope>
    <source>
        <strain evidence="2 5">NBRC 109765</strain>
    </source>
</reference>
<reference evidence="3 4" key="1">
    <citation type="submission" date="2018-06" db="EMBL/GenBank/DDBJ databases">
        <authorList>
            <consortium name="Pathogen Informatics"/>
            <person name="Doyle S."/>
        </authorList>
    </citation>
    <scope>NUCLEOTIDE SEQUENCE [LARGE SCALE GENOMIC DNA]</scope>
    <source>
        <strain evidence="3 4">NCTC12413</strain>
    </source>
</reference>
<dbReference type="SUPFAM" id="SSF51695">
    <property type="entry name" value="PLC-like phosphodiesterases"/>
    <property type="match status" value="1"/>
</dbReference>
<dbReference type="Proteomes" id="UP000254956">
    <property type="component" value="Unassembled WGS sequence"/>
</dbReference>
<evidence type="ECO:0000259" key="1">
    <source>
        <dbReference type="PROSITE" id="PS51704"/>
    </source>
</evidence>
<evidence type="ECO:0000313" key="2">
    <source>
        <dbReference type="EMBL" id="GEQ00135.1"/>
    </source>
</evidence>
<dbReference type="OrthoDB" id="384721at2"/>
<protein>
    <submittedName>
        <fullName evidence="3">Glycerophosphoryl diester phosphodiesterase</fullName>
        <ecNumber evidence="3">3.1.4.46</ecNumber>
    </submittedName>
</protein>
<dbReference type="Gene3D" id="3.20.20.190">
    <property type="entry name" value="Phosphatidylinositol (PI) phosphodiesterase"/>
    <property type="match status" value="1"/>
</dbReference>
<name>A0A380CCT8_9STAP</name>
<evidence type="ECO:0000313" key="4">
    <source>
        <dbReference type="Proteomes" id="UP000254956"/>
    </source>
</evidence>
<dbReference type="GO" id="GO:0008889">
    <property type="term" value="F:glycerophosphodiester phosphodiesterase activity"/>
    <property type="evidence" value="ECO:0007669"/>
    <property type="project" value="UniProtKB-EC"/>
</dbReference>
<accession>A0A380CCT8</accession>
<dbReference type="EMBL" id="BKAV01000008">
    <property type="protein sequence ID" value="GEQ00135.1"/>
    <property type="molecule type" value="Genomic_DNA"/>
</dbReference>
<gene>
    <name evidence="3" type="primary">ugpQ_1</name>
    <name evidence="3" type="ORF">NCTC12413_01201</name>
    <name evidence="2" type="ORF">SAR03_11720</name>
</gene>
<dbReference type="EMBL" id="UGZE01000001">
    <property type="protein sequence ID" value="SUJ17802.1"/>
    <property type="molecule type" value="Genomic_DNA"/>
</dbReference>
<organism evidence="3 4">
    <name type="scientific">Staphylococcus arlettae</name>
    <dbReference type="NCBI Taxonomy" id="29378"/>
    <lineage>
        <taxon>Bacteria</taxon>
        <taxon>Bacillati</taxon>
        <taxon>Bacillota</taxon>
        <taxon>Bacilli</taxon>
        <taxon>Bacillales</taxon>
        <taxon>Staphylococcaceae</taxon>
        <taxon>Staphylococcus</taxon>
    </lineage>
</organism>
<feature type="domain" description="GP-PDE" evidence="1">
    <location>
        <begin position="6"/>
        <end position="245"/>
    </location>
</feature>
<dbReference type="Proteomes" id="UP000321598">
    <property type="component" value="Unassembled WGS sequence"/>
</dbReference>
<evidence type="ECO:0000313" key="3">
    <source>
        <dbReference type="EMBL" id="SUJ17802.1"/>
    </source>
</evidence>
<dbReference type="PANTHER" id="PTHR46211:SF1">
    <property type="entry name" value="GLYCEROPHOSPHODIESTER PHOSPHODIESTERASE, CYTOPLASMIC"/>
    <property type="match status" value="1"/>
</dbReference>
<dbReference type="PANTHER" id="PTHR46211">
    <property type="entry name" value="GLYCEROPHOSPHORYL DIESTER PHOSPHODIESTERASE"/>
    <property type="match status" value="1"/>
</dbReference>
<dbReference type="AlphaFoldDB" id="A0A380CCT8"/>
<evidence type="ECO:0000313" key="5">
    <source>
        <dbReference type="Proteomes" id="UP000321598"/>
    </source>
</evidence>
<keyword evidence="3" id="KW-0378">Hydrolase</keyword>
<dbReference type="Pfam" id="PF03009">
    <property type="entry name" value="GDPD"/>
    <property type="match status" value="1"/>
</dbReference>
<dbReference type="STRING" id="1212545.SARL_07473"/>